<keyword evidence="2" id="KW-0472">Membrane</keyword>
<dbReference type="AlphaFoldDB" id="A0A7K5ABS0"/>
<evidence type="ECO:0000256" key="1">
    <source>
        <dbReference type="ARBA" id="ARBA00023157"/>
    </source>
</evidence>
<dbReference type="Proteomes" id="UP000517892">
    <property type="component" value="Unassembled WGS sequence"/>
</dbReference>
<proteinExistence type="predicted"/>
<feature type="non-terminal residue" evidence="3">
    <location>
        <position position="1"/>
    </location>
</feature>
<keyword evidence="2" id="KW-1133">Transmembrane helix</keyword>
<organism evidence="3 4">
    <name type="scientific">Centropus unirufus</name>
    <dbReference type="NCBI Taxonomy" id="1118519"/>
    <lineage>
        <taxon>Eukaryota</taxon>
        <taxon>Metazoa</taxon>
        <taxon>Chordata</taxon>
        <taxon>Craniata</taxon>
        <taxon>Vertebrata</taxon>
        <taxon>Euteleostomi</taxon>
        <taxon>Archelosauria</taxon>
        <taxon>Archosauria</taxon>
        <taxon>Dinosauria</taxon>
        <taxon>Saurischia</taxon>
        <taxon>Theropoda</taxon>
        <taxon>Coelurosauria</taxon>
        <taxon>Aves</taxon>
        <taxon>Neognathae</taxon>
        <taxon>Neoaves</taxon>
        <taxon>Otidimorphae</taxon>
        <taxon>Cuculiformes</taxon>
        <taxon>Centropidae</taxon>
        <taxon>Centropus</taxon>
    </lineage>
</organism>
<gene>
    <name evidence="3" type="primary">Ervv2_1</name>
    <name evidence="3" type="ORF">CENUNI_R14843</name>
</gene>
<feature type="transmembrane region" description="Helical" evidence="2">
    <location>
        <begin position="71"/>
        <end position="89"/>
    </location>
</feature>
<name>A0A7K5ABS0_9AVES</name>
<evidence type="ECO:0000313" key="3">
    <source>
        <dbReference type="EMBL" id="NWR81143.1"/>
    </source>
</evidence>
<accession>A0A7K5ABS0</accession>
<reference evidence="3 4" key="1">
    <citation type="submission" date="2019-09" db="EMBL/GenBank/DDBJ databases">
        <title>Bird 10,000 Genomes (B10K) Project - Family phase.</title>
        <authorList>
            <person name="Zhang G."/>
        </authorList>
    </citation>
    <scope>NUCLEOTIDE SEQUENCE [LARGE SCALE GENOMIC DNA]</scope>
    <source>
        <strain evidence="3">B10K-DU-017-25</strain>
        <tissue evidence="3">Mixed tissue sample</tissue>
    </source>
</reference>
<dbReference type="OrthoDB" id="8949317at2759"/>
<comment type="caution">
    <text evidence="3">The sequence shown here is derived from an EMBL/GenBank/DDBJ whole genome shotgun (WGS) entry which is preliminary data.</text>
</comment>
<evidence type="ECO:0000256" key="2">
    <source>
        <dbReference type="SAM" id="Phobius"/>
    </source>
</evidence>
<dbReference type="PANTHER" id="PTHR10424">
    <property type="entry name" value="VIRAL ENVELOPE PROTEIN"/>
    <property type="match status" value="1"/>
</dbReference>
<protein>
    <submittedName>
        <fullName evidence="3">ERVV2 protein</fullName>
    </submittedName>
</protein>
<keyword evidence="2" id="KW-0812">Transmembrane</keyword>
<dbReference type="EMBL" id="VYZI01001363">
    <property type="protein sequence ID" value="NWR81143.1"/>
    <property type="molecule type" value="Genomic_DNA"/>
</dbReference>
<dbReference type="SUPFAM" id="SSF58069">
    <property type="entry name" value="Virus ectodomain"/>
    <property type="match status" value="1"/>
</dbReference>
<dbReference type="PANTHER" id="PTHR10424:SF73">
    <property type="entry name" value="ENDOGENOUS RETROVIRUS GROUP FC1 ENV POLYPROTEIN-RELATED"/>
    <property type="match status" value="1"/>
</dbReference>
<sequence length="124" mass="14467">TAKEGGVCVLVNTSCCVYISRERKIETDLEEIWKQTKVWHTLTQDDALRGFTNMWEKLTSRLPNLNCLRQLFSTIIGILVLAIIIIILIKRSLWCLQSTGDSYSNWKKHQLSQQLESNKYFEKM</sequence>
<feature type="non-terminal residue" evidence="3">
    <location>
        <position position="124"/>
    </location>
</feature>
<dbReference type="Gene3D" id="1.10.287.210">
    <property type="match status" value="1"/>
</dbReference>
<keyword evidence="4" id="KW-1185">Reference proteome</keyword>
<keyword evidence="1" id="KW-1015">Disulfide bond</keyword>
<evidence type="ECO:0000313" key="4">
    <source>
        <dbReference type="Proteomes" id="UP000517892"/>
    </source>
</evidence>
<dbReference type="InterPro" id="IPR018154">
    <property type="entry name" value="TLV/ENV_coat_polyprotein"/>
</dbReference>